<protein>
    <submittedName>
        <fullName evidence="3">Exported protein</fullName>
    </submittedName>
</protein>
<name>A0A0S4L7R6_9BACT</name>
<organism evidence="3 4">
    <name type="scientific">Candidatus Nitrospira nitrificans</name>
    <dbReference type="NCBI Taxonomy" id="1742973"/>
    <lineage>
        <taxon>Bacteria</taxon>
        <taxon>Pseudomonadati</taxon>
        <taxon>Nitrospirota</taxon>
        <taxon>Nitrospiria</taxon>
        <taxon>Nitrospirales</taxon>
        <taxon>Nitrospiraceae</taxon>
        <taxon>Nitrospira</taxon>
    </lineage>
</organism>
<evidence type="ECO:0000256" key="2">
    <source>
        <dbReference type="SAM" id="SignalP"/>
    </source>
</evidence>
<keyword evidence="4" id="KW-1185">Reference proteome</keyword>
<feature type="region of interest" description="Disordered" evidence="1">
    <location>
        <begin position="65"/>
        <end position="90"/>
    </location>
</feature>
<feature type="compositionally biased region" description="Polar residues" evidence="1">
    <location>
        <begin position="68"/>
        <end position="79"/>
    </location>
</feature>
<proteinExistence type="predicted"/>
<keyword evidence="2" id="KW-0732">Signal</keyword>
<dbReference type="AlphaFoldDB" id="A0A0S4L7R6"/>
<dbReference type="EMBL" id="CZPZ01000003">
    <property type="protein sequence ID" value="CUS32830.1"/>
    <property type="molecule type" value="Genomic_DNA"/>
</dbReference>
<evidence type="ECO:0000313" key="4">
    <source>
        <dbReference type="Proteomes" id="UP000198736"/>
    </source>
</evidence>
<feature type="signal peptide" evidence="2">
    <location>
        <begin position="1"/>
        <end position="27"/>
    </location>
</feature>
<gene>
    <name evidence="3" type="ORF">COMA2_110114</name>
</gene>
<dbReference type="STRING" id="1742973.COMA2_110114"/>
<feature type="chain" id="PRO_5006623755" evidence="2">
    <location>
        <begin position="28"/>
        <end position="90"/>
    </location>
</feature>
<evidence type="ECO:0000313" key="3">
    <source>
        <dbReference type="EMBL" id="CUS32830.1"/>
    </source>
</evidence>
<dbReference type="Proteomes" id="UP000198736">
    <property type="component" value="Unassembled WGS sequence"/>
</dbReference>
<reference evidence="4" key="1">
    <citation type="submission" date="2015-10" db="EMBL/GenBank/DDBJ databases">
        <authorList>
            <person name="Luecker S."/>
            <person name="Luecker S."/>
        </authorList>
    </citation>
    <scope>NUCLEOTIDE SEQUENCE [LARGE SCALE GENOMIC DNA]</scope>
</reference>
<sequence>MDRRGVTKGPLWLLTLLLVLGSGLVSAESPQTERNNGLTVEDLAQGVRSAARNIEKEIPKIGPAIGKTVTSLTGNSSETKPTRPHTAPKK</sequence>
<accession>A0A0S4L7R6</accession>
<evidence type="ECO:0000256" key="1">
    <source>
        <dbReference type="SAM" id="MobiDB-lite"/>
    </source>
</evidence>